<protein>
    <submittedName>
        <fullName evidence="9">S8 family serine peptidase</fullName>
    </submittedName>
</protein>
<dbReference type="EMBL" id="JBHSJB010000017">
    <property type="protein sequence ID" value="MFC5055969.1"/>
    <property type="molecule type" value="Genomic_DNA"/>
</dbReference>
<keyword evidence="10" id="KW-1185">Reference proteome</keyword>
<dbReference type="InterPro" id="IPR015500">
    <property type="entry name" value="Peptidase_S8_subtilisin-rel"/>
</dbReference>
<feature type="signal peptide" evidence="7">
    <location>
        <begin position="1"/>
        <end position="26"/>
    </location>
</feature>
<organism evidence="9 10">
    <name type="scientific">Saccharothrix xinjiangensis</name>
    <dbReference type="NCBI Taxonomy" id="204798"/>
    <lineage>
        <taxon>Bacteria</taxon>
        <taxon>Bacillati</taxon>
        <taxon>Actinomycetota</taxon>
        <taxon>Actinomycetes</taxon>
        <taxon>Pseudonocardiales</taxon>
        <taxon>Pseudonocardiaceae</taxon>
        <taxon>Saccharothrix</taxon>
    </lineage>
</organism>
<keyword evidence="3 5" id="KW-0378">Hydrolase</keyword>
<dbReference type="InterPro" id="IPR023827">
    <property type="entry name" value="Peptidase_S8_Asp-AS"/>
</dbReference>
<dbReference type="PRINTS" id="PR00723">
    <property type="entry name" value="SUBTILISIN"/>
</dbReference>
<dbReference type="RefSeq" id="WP_344039749.1">
    <property type="nucleotide sequence ID" value="NZ_BAAAKE010000018.1"/>
</dbReference>
<dbReference type="PANTHER" id="PTHR43399:SF4">
    <property type="entry name" value="CELL WALL-ASSOCIATED PROTEASE"/>
    <property type="match status" value="1"/>
</dbReference>
<evidence type="ECO:0000313" key="10">
    <source>
        <dbReference type="Proteomes" id="UP001595833"/>
    </source>
</evidence>
<dbReference type="InterPro" id="IPR023828">
    <property type="entry name" value="Peptidase_S8_Ser-AS"/>
</dbReference>
<evidence type="ECO:0000256" key="4">
    <source>
        <dbReference type="ARBA" id="ARBA00022825"/>
    </source>
</evidence>
<evidence type="ECO:0000256" key="3">
    <source>
        <dbReference type="ARBA" id="ARBA00022801"/>
    </source>
</evidence>
<keyword evidence="4 5" id="KW-0720">Serine protease</keyword>
<dbReference type="SUPFAM" id="SSF52743">
    <property type="entry name" value="Subtilisin-like"/>
    <property type="match status" value="1"/>
</dbReference>
<evidence type="ECO:0000256" key="7">
    <source>
        <dbReference type="SAM" id="SignalP"/>
    </source>
</evidence>
<dbReference type="PROSITE" id="PS00136">
    <property type="entry name" value="SUBTILASE_ASP"/>
    <property type="match status" value="1"/>
</dbReference>
<dbReference type="Pfam" id="PF00082">
    <property type="entry name" value="Peptidase_S8"/>
    <property type="match status" value="1"/>
</dbReference>
<name>A0ABV9Y073_9PSEU</name>
<dbReference type="PANTHER" id="PTHR43399">
    <property type="entry name" value="SUBTILISIN-RELATED"/>
    <property type="match status" value="1"/>
</dbReference>
<feature type="active site" description="Charge relay system" evidence="5">
    <location>
        <position position="235"/>
    </location>
</feature>
<dbReference type="Proteomes" id="UP001595833">
    <property type="component" value="Unassembled WGS sequence"/>
</dbReference>
<feature type="domain" description="Peptidase S8/S53" evidence="8">
    <location>
        <begin position="194"/>
        <end position="454"/>
    </location>
</feature>
<proteinExistence type="inferred from homology"/>
<dbReference type="InterPro" id="IPR051048">
    <property type="entry name" value="Peptidase_S8/S53_subtilisin"/>
</dbReference>
<evidence type="ECO:0000259" key="8">
    <source>
        <dbReference type="Pfam" id="PF00082"/>
    </source>
</evidence>
<comment type="similarity">
    <text evidence="1 5 6">Belongs to the peptidase S8 family.</text>
</comment>
<evidence type="ECO:0000313" key="9">
    <source>
        <dbReference type="EMBL" id="MFC5055969.1"/>
    </source>
</evidence>
<sequence length="1066" mass="110673">MSRRTTALLAAGVVTAALLTAGAGTAAPGAPEPEPPGALPGGTVTLLTGDRVTVRAGRAEVRPARGREGVRFLQRRDRDGALHVVPLDAAGAVRSGVLDERLFDVAGLLRAGYDDRAGGGTPLIVVTDGPAVAGEPLPSIGGYAVEAPGDGSFWSGAVAAGVTRVWLDGPVRSSLDRSVPQVGAPEAWRAGHTGRGATVAVLDTGVDADHPDLAGAVVEARNFSLSDTTDDRNGHGTHVAATITGSGAYQGVAPDARLLVGKVLGDGGGGRESDVIAGMEWAAAAGADVVNMSLGSSLPSDGADPMSLAVDRLTERSGALFVVAAGNTGPSAGTIGSPAAADSALTVGAVDREDGLARFSSRGPREGDGAIKPDITAPGVDVVAARARNGRIGTPVGEAHVALSGTSMAAPHVAGAAAILAARHPDWTADQLKGTLMGSARPDDALSVHEQGAGRLDVARAVAQSLSVSPASLSLGTASWPHHDDAPIERRLTYRNGGTTPVTLDLSADLRDPAGNPAPAGLVTATPATVTVPAGGSASVTVTTTTSLDSPDGRYAGAVVATGGGASARTPIGFTKEVESYDVRVTFLGHDGAPTADHTFRFADVVRPESYSGHDRSGAVDLRLPRGAYHFDAYVSGYPDHPLTQFLEPNVLVDGPADLVFDARDGREVTMRVPPPRAEVGFAETYFHRDTAAGRIAFGVVSRDLKGIRHVPSRTSAPGEAGFSVRARLAEPDGAGHFAGSPYQYNVGWEHDGGVPARLERTFADRDLVEVTSKASAATAGGSGFVHQVAGGPLPLRVTERYSPGIDWSGNFIQGENPDAYPYEGYQLTAAPRRFERGRPVTEEWNAAVFGPAFPRTADPGQWGRRFGDVIAVDVPLFTDRDPRHFGYAPVERGWTGLHRDGELIAEQAVEGNLRAEVAATSGTYRLSTSADRAGPAELSTRVTADWTFTSEHVEGREPRALPLLAVRFAPSLDDRNRARAGRPFAFPVYVQRNDTTRTSGVRTAVQVSYDDGKTWKPVPLVEVGERWVAAVVHPAGARYASLKAQARDGAGNSVDQTIIRAYALK</sequence>
<evidence type="ECO:0000256" key="6">
    <source>
        <dbReference type="RuleBase" id="RU003355"/>
    </source>
</evidence>
<keyword evidence="2 5" id="KW-0645">Protease</keyword>
<feature type="active site" description="Charge relay system" evidence="5">
    <location>
        <position position="203"/>
    </location>
</feature>
<evidence type="ECO:0000256" key="5">
    <source>
        <dbReference type="PROSITE-ProRule" id="PRU01240"/>
    </source>
</evidence>
<feature type="active site" description="Charge relay system" evidence="5">
    <location>
        <position position="407"/>
    </location>
</feature>
<comment type="caution">
    <text evidence="9">The sequence shown here is derived from an EMBL/GenBank/DDBJ whole genome shotgun (WGS) entry which is preliminary data.</text>
</comment>
<feature type="chain" id="PRO_5047067976" evidence="7">
    <location>
        <begin position="27"/>
        <end position="1066"/>
    </location>
</feature>
<dbReference type="PROSITE" id="PS51892">
    <property type="entry name" value="SUBTILASE"/>
    <property type="match status" value="1"/>
</dbReference>
<keyword evidence="7" id="KW-0732">Signal</keyword>
<dbReference type="InterPro" id="IPR036852">
    <property type="entry name" value="Peptidase_S8/S53_dom_sf"/>
</dbReference>
<gene>
    <name evidence="9" type="ORF">ACFPFM_19705</name>
</gene>
<reference evidence="10" key="1">
    <citation type="journal article" date="2019" name="Int. J. Syst. Evol. Microbiol.">
        <title>The Global Catalogue of Microorganisms (GCM) 10K type strain sequencing project: providing services to taxonomists for standard genome sequencing and annotation.</title>
        <authorList>
            <consortium name="The Broad Institute Genomics Platform"/>
            <consortium name="The Broad Institute Genome Sequencing Center for Infectious Disease"/>
            <person name="Wu L."/>
            <person name="Ma J."/>
        </authorList>
    </citation>
    <scope>NUCLEOTIDE SEQUENCE [LARGE SCALE GENOMIC DNA]</scope>
    <source>
        <strain evidence="10">KCTC 12848</strain>
    </source>
</reference>
<evidence type="ECO:0000256" key="2">
    <source>
        <dbReference type="ARBA" id="ARBA00022670"/>
    </source>
</evidence>
<evidence type="ECO:0000256" key="1">
    <source>
        <dbReference type="ARBA" id="ARBA00011073"/>
    </source>
</evidence>
<accession>A0ABV9Y073</accession>
<dbReference type="InterPro" id="IPR000209">
    <property type="entry name" value="Peptidase_S8/S53_dom"/>
</dbReference>
<dbReference type="Gene3D" id="3.40.50.200">
    <property type="entry name" value="Peptidase S8/S53 domain"/>
    <property type="match status" value="1"/>
</dbReference>
<dbReference type="PROSITE" id="PS00138">
    <property type="entry name" value="SUBTILASE_SER"/>
    <property type="match status" value="1"/>
</dbReference>